<protein>
    <submittedName>
        <fullName evidence="1">Uncharacterized protein</fullName>
    </submittedName>
</protein>
<dbReference type="AlphaFoldDB" id="A0A419T156"/>
<proteinExistence type="predicted"/>
<accession>A0A419T156</accession>
<reference evidence="1 2" key="1">
    <citation type="submission" date="2016-08" db="EMBL/GenBank/DDBJ databases">
        <title>Novel Firmicutes and Novel Genomes.</title>
        <authorList>
            <person name="Poppleton D.I."/>
            <person name="Gribaldo S."/>
        </authorList>
    </citation>
    <scope>NUCLEOTIDE SEQUENCE [LARGE SCALE GENOMIC DNA]</scope>
    <source>
        <strain evidence="1 2">CTT3</strain>
    </source>
</reference>
<comment type="caution">
    <text evidence="1">The sequence shown here is derived from an EMBL/GenBank/DDBJ whole genome shotgun (WGS) entry which is preliminary data.</text>
</comment>
<organism evidence="1 2">
    <name type="scientific">Thermohalobacter berrensis</name>
    <dbReference type="NCBI Taxonomy" id="99594"/>
    <lineage>
        <taxon>Bacteria</taxon>
        <taxon>Bacillati</taxon>
        <taxon>Bacillota</taxon>
        <taxon>Tissierellia</taxon>
        <taxon>Tissierellales</taxon>
        <taxon>Thermohalobacteraceae</taxon>
        <taxon>Thermohalobacter</taxon>
    </lineage>
</organism>
<dbReference type="RefSeq" id="WP_120169581.1">
    <property type="nucleotide sequence ID" value="NZ_MCIB01000023.1"/>
</dbReference>
<evidence type="ECO:0000313" key="1">
    <source>
        <dbReference type="EMBL" id="RKD31205.1"/>
    </source>
</evidence>
<gene>
    <name evidence="1" type="ORF">BET03_03500</name>
</gene>
<keyword evidence="2" id="KW-1185">Reference proteome</keyword>
<dbReference type="Proteomes" id="UP000284177">
    <property type="component" value="Unassembled WGS sequence"/>
</dbReference>
<name>A0A419T156_9FIRM</name>
<sequence length="92" mass="10387">MKVNNSTQIILSKPLSSSANISKTIIVDKRNEIDSTKASFEKCVVMYEEKIIITLQDNSLYTNMYNLNSVTSKLETDTKYVTFQGVTIELIS</sequence>
<evidence type="ECO:0000313" key="2">
    <source>
        <dbReference type="Proteomes" id="UP000284177"/>
    </source>
</evidence>
<dbReference type="EMBL" id="MCIB01000023">
    <property type="protein sequence ID" value="RKD31205.1"/>
    <property type="molecule type" value="Genomic_DNA"/>
</dbReference>